<accession>A0A2Y8ZKJ4</accession>
<dbReference type="Pfam" id="PF00561">
    <property type="entry name" value="Abhydrolase_1"/>
    <property type="match status" value="1"/>
</dbReference>
<dbReference type="AlphaFoldDB" id="A0A2Y8ZKJ4"/>
<name>A0A2Y8ZKJ4_9MICO</name>
<dbReference type="InterPro" id="IPR000073">
    <property type="entry name" value="AB_hydrolase_1"/>
</dbReference>
<protein>
    <submittedName>
        <fullName evidence="2">Pimeloyl-ACP methyl ester carboxylesterase</fullName>
    </submittedName>
</protein>
<dbReference type="PANTHER" id="PTHR43194">
    <property type="entry name" value="HYDROLASE ALPHA/BETA FOLD FAMILY"/>
    <property type="match status" value="1"/>
</dbReference>
<proteinExistence type="predicted"/>
<dbReference type="EMBL" id="UESZ01000001">
    <property type="protein sequence ID" value="SSA32920.1"/>
    <property type="molecule type" value="Genomic_DNA"/>
</dbReference>
<dbReference type="InterPro" id="IPR050228">
    <property type="entry name" value="Carboxylesterase_BioH"/>
</dbReference>
<dbReference type="InterPro" id="IPR029058">
    <property type="entry name" value="AB_hydrolase_fold"/>
</dbReference>
<reference evidence="3" key="1">
    <citation type="submission" date="2016-10" db="EMBL/GenBank/DDBJ databases">
        <authorList>
            <person name="Varghese N."/>
            <person name="Submissions S."/>
        </authorList>
    </citation>
    <scope>NUCLEOTIDE SEQUENCE [LARGE SCALE GENOMIC DNA]</scope>
    <source>
        <strain evidence="3">DSM 22951</strain>
    </source>
</reference>
<feature type="domain" description="AB hydrolase-1" evidence="1">
    <location>
        <begin position="11"/>
        <end position="235"/>
    </location>
</feature>
<dbReference type="GO" id="GO:0003824">
    <property type="term" value="F:catalytic activity"/>
    <property type="evidence" value="ECO:0007669"/>
    <property type="project" value="UniProtKB-ARBA"/>
</dbReference>
<dbReference type="PANTHER" id="PTHR43194:SF2">
    <property type="entry name" value="PEROXISOMAL MEMBRANE PROTEIN LPX1"/>
    <property type="match status" value="1"/>
</dbReference>
<dbReference type="OrthoDB" id="27092at2"/>
<gene>
    <name evidence="2" type="ORF">SAMN04489750_0186</name>
</gene>
<keyword evidence="3" id="KW-1185">Reference proteome</keyword>
<evidence type="ECO:0000259" key="1">
    <source>
        <dbReference type="Pfam" id="PF00561"/>
    </source>
</evidence>
<dbReference type="SUPFAM" id="SSF53474">
    <property type="entry name" value="alpha/beta-Hydrolases"/>
    <property type="match status" value="1"/>
</dbReference>
<evidence type="ECO:0000313" key="3">
    <source>
        <dbReference type="Proteomes" id="UP000250028"/>
    </source>
</evidence>
<dbReference type="Proteomes" id="UP000250028">
    <property type="component" value="Unassembled WGS sequence"/>
</dbReference>
<sequence>MHIVERGTGVPVVFLHGFSVDHRIMLPLDPAFAGGAWRRLYVDMPGFGHSPRGDVSSTDELVEAVDSGLTDLLGGESFVLVGNSYGGMVSRIIAGRRPQQVIGLATIFGLVVPDLAARDVPAHVVRRSDPSAVALAGASDYTDLAVIQSPQTAQGFLDYIQPGLQAADPEAVEMLSAAYAPTIEPGRYAGPSLFVTGRQDSVVGYRDTMASLENYPAATLAVLDGVGHNGHLEAPALVHALLTDWLERVLAP</sequence>
<organism evidence="2 3">
    <name type="scientific">Branchiibius hedensis</name>
    <dbReference type="NCBI Taxonomy" id="672460"/>
    <lineage>
        <taxon>Bacteria</taxon>
        <taxon>Bacillati</taxon>
        <taxon>Actinomycetota</taxon>
        <taxon>Actinomycetes</taxon>
        <taxon>Micrococcales</taxon>
        <taxon>Dermacoccaceae</taxon>
        <taxon>Branchiibius</taxon>
    </lineage>
</organism>
<dbReference type="Gene3D" id="3.40.50.1820">
    <property type="entry name" value="alpha/beta hydrolase"/>
    <property type="match status" value="1"/>
</dbReference>
<dbReference type="PRINTS" id="PR00111">
    <property type="entry name" value="ABHYDROLASE"/>
</dbReference>
<evidence type="ECO:0000313" key="2">
    <source>
        <dbReference type="EMBL" id="SSA32920.1"/>
    </source>
</evidence>